<feature type="region of interest" description="Disordered" evidence="2">
    <location>
        <begin position="1"/>
        <end position="153"/>
    </location>
</feature>
<feature type="compositionally biased region" description="Pro residues" evidence="2">
    <location>
        <begin position="114"/>
        <end position="132"/>
    </location>
</feature>
<feature type="transmembrane region" description="Helical" evidence="3">
    <location>
        <begin position="164"/>
        <end position="189"/>
    </location>
</feature>
<name>A0ABU7S5P3_9ACTN</name>
<evidence type="ECO:0000313" key="6">
    <source>
        <dbReference type="Proteomes" id="UP001339911"/>
    </source>
</evidence>
<evidence type="ECO:0000259" key="4">
    <source>
        <dbReference type="Pfam" id="PF11611"/>
    </source>
</evidence>
<evidence type="ECO:0000256" key="1">
    <source>
        <dbReference type="ARBA" id="ARBA00022729"/>
    </source>
</evidence>
<feature type="compositionally biased region" description="Pro residues" evidence="2">
    <location>
        <begin position="83"/>
        <end position="101"/>
    </location>
</feature>
<organism evidence="5 6">
    <name type="scientific">Plantactinospora veratri</name>
    <dbReference type="NCBI Taxonomy" id="1436122"/>
    <lineage>
        <taxon>Bacteria</taxon>
        <taxon>Bacillati</taxon>
        <taxon>Actinomycetota</taxon>
        <taxon>Actinomycetes</taxon>
        <taxon>Micromonosporales</taxon>
        <taxon>Micromonosporaceae</taxon>
        <taxon>Plantactinospora</taxon>
    </lineage>
</organism>
<keyword evidence="3" id="KW-1133">Transmembrane helix</keyword>
<protein>
    <submittedName>
        <fullName evidence="5">DUF4352 domain-containing protein</fullName>
    </submittedName>
</protein>
<comment type="caution">
    <text evidence="5">The sequence shown here is derived from an EMBL/GenBank/DDBJ whole genome shotgun (WGS) entry which is preliminary data.</text>
</comment>
<keyword evidence="3" id="KW-0812">Transmembrane</keyword>
<reference evidence="5 6" key="1">
    <citation type="submission" date="2024-01" db="EMBL/GenBank/DDBJ databases">
        <title>Genome insights into Plantactinospora veratri sp. nov.</title>
        <authorList>
            <person name="Wang L."/>
        </authorList>
    </citation>
    <scope>NUCLEOTIDE SEQUENCE [LARGE SCALE GENOMIC DNA]</scope>
    <source>
        <strain evidence="5 6">NEAU-FHS4</strain>
    </source>
</reference>
<keyword evidence="3" id="KW-0472">Membrane</keyword>
<evidence type="ECO:0000313" key="5">
    <source>
        <dbReference type="EMBL" id="MEE6305239.1"/>
    </source>
</evidence>
<dbReference type="InterPro" id="IPR029051">
    <property type="entry name" value="DUF4352"/>
</dbReference>
<dbReference type="Pfam" id="PF11611">
    <property type="entry name" value="DUF4352"/>
    <property type="match status" value="1"/>
</dbReference>
<dbReference type="EMBL" id="JAZGQL010000001">
    <property type="protein sequence ID" value="MEE6305239.1"/>
    <property type="molecule type" value="Genomic_DNA"/>
</dbReference>
<evidence type="ECO:0000256" key="3">
    <source>
        <dbReference type="SAM" id="Phobius"/>
    </source>
</evidence>
<dbReference type="InterPro" id="IPR029050">
    <property type="entry name" value="Immunoprotect_excell_Ig-like"/>
</dbReference>
<feature type="domain" description="DUF4352" evidence="4">
    <location>
        <begin position="206"/>
        <end position="321"/>
    </location>
</feature>
<sequence length="335" mass="35015">MTSPDQPGEQPYRPGGGSGEPPPAGERPAEPVAQPWDWAIDPPPPEGPTREPTPDPAAGATIDEVPDPLPLTGRYPDTIAPGTGPPSPPRPEGGAPPPPDWSTPETRVSTPPLSGYPPPTPPQPPIWAPQPATPEAGTGPQPGRPPPGGTARAPEFVRQTDRRWWFVLGLVAAVLSCCCVAAAVIALAWGPDFYTGLRDPAPRVVGLNQAARDGDLEFQVQAVRCGFTEVGDPLVSQLAVGQFCLVDLAVRNLGTRPVTFQDSLQIAYGPAGQRFGVDSSAGLLANADQVSFLSEINPGNRVTGAVVYDIPPDARIVRLRLRAAATSPGIQVRTG</sequence>
<evidence type="ECO:0000256" key="2">
    <source>
        <dbReference type="SAM" id="MobiDB-lite"/>
    </source>
</evidence>
<accession>A0ABU7S5P3</accession>
<dbReference type="Proteomes" id="UP001339911">
    <property type="component" value="Unassembled WGS sequence"/>
</dbReference>
<gene>
    <name evidence="5" type="ORF">V1634_00115</name>
</gene>
<proteinExistence type="predicted"/>
<keyword evidence="6" id="KW-1185">Reference proteome</keyword>
<keyword evidence="1" id="KW-0732">Signal</keyword>
<dbReference type="RefSeq" id="WP_331205656.1">
    <property type="nucleotide sequence ID" value="NZ_JAZGQL010000001.1"/>
</dbReference>
<dbReference type="Gene3D" id="2.60.40.1240">
    <property type="match status" value="1"/>
</dbReference>